<organism evidence="1 2">
    <name type="scientific">Portunus trituberculatus</name>
    <name type="common">Swimming crab</name>
    <name type="synonym">Neptunus trituberculatus</name>
    <dbReference type="NCBI Taxonomy" id="210409"/>
    <lineage>
        <taxon>Eukaryota</taxon>
        <taxon>Metazoa</taxon>
        <taxon>Ecdysozoa</taxon>
        <taxon>Arthropoda</taxon>
        <taxon>Crustacea</taxon>
        <taxon>Multicrustacea</taxon>
        <taxon>Malacostraca</taxon>
        <taxon>Eumalacostraca</taxon>
        <taxon>Eucarida</taxon>
        <taxon>Decapoda</taxon>
        <taxon>Pleocyemata</taxon>
        <taxon>Brachyura</taxon>
        <taxon>Eubrachyura</taxon>
        <taxon>Portunoidea</taxon>
        <taxon>Portunidae</taxon>
        <taxon>Portuninae</taxon>
        <taxon>Portunus</taxon>
    </lineage>
</organism>
<accession>A0A5B7F7L4</accession>
<dbReference type="Proteomes" id="UP000324222">
    <property type="component" value="Unassembled WGS sequence"/>
</dbReference>
<gene>
    <name evidence="1" type="ORF">E2C01_035125</name>
</gene>
<keyword evidence="2" id="KW-1185">Reference proteome</keyword>
<dbReference type="EMBL" id="VSRR010005090">
    <property type="protein sequence ID" value="MPC41527.1"/>
    <property type="molecule type" value="Genomic_DNA"/>
</dbReference>
<name>A0A5B7F7L4_PORTR</name>
<reference evidence="1 2" key="1">
    <citation type="submission" date="2019-05" db="EMBL/GenBank/DDBJ databases">
        <title>Another draft genome of Portunus trituberculatus and its Hox gene families provides insights of decapod evolution.</title>
        <authorList>
            <person name="Jeong J.-H."/>
            <person name="Song I."/>
            <person name="Kim S."/>
            <person name="Choi T."/>
            <person name="Kim D."/>
            <person name="Ryu S."/>
            <person name="Kim W."/>
        </authorList>
    </citation>
    <scope>NUCLEOTIDE SEQUENCE [LARGE SCALE GENOMIC DNA]</scope>
    <source>
        <tissue evidence="1">Muscle</tissue>
    </source>
</reference>
<dbReference type="AlphaFoldDB" id="A0A5B7F7L4"/>
<sequence length="62" mass="7006">MQHSGFGGAGKNMMMGAHWKTGESPSQVECCSDLLTTCERGTYRYRHGMDVRVARQLYLTTY</sequence>
<comment type="caution">
    <text evidence="1">The sequence shown here is derived from an EMBL/GenBank/DDBJ whole genome shotgun (WGS) entry which is preliminary data.</text>
</comment>
<evidence type="ECO:0000313" key="1">
    <source>
        <dbReference type="EMBL" id="MPC41527.1"/>
    </source>
</evidence>
<evidence type="ECO:0000313" key="2">
    <source>
        <dbReference type="Proteomes" id="UP000324222"/>
    </source>
</evidence>
<protein>
    <submittedName>
        <fullName evidence="1">Uncharacterized protein</fullName>
    </submittedName>
</protein>
<proteinExistence type="predicted"/>